<protein>
    <submittedName>
        <fullName evidence="10">LSM domain protein</fullName>
    </submittedName>
</protein>
<dbReference type="EMBL" id="KI657843">
    <property type="protein sequence ID" value="ETN84872.1"/>
    <property type="molecule type" value="Genomic_DNA"/>
</dbReference>
<evidence type="ECO:0000256" key="2">
    <source>
        <dbReference type="ARBA" id="ARBA00006850"/>
    </source>
</evidence>
<evidence type="ECO:0000256" key="4">
    <source>
        <dbReference type="ARBA" id="ARBA00022728"/>
    </source>
</evidence>
<organism evidence="10 11">
    <name type="scientific">Necator americanus</name>
    <name type="common">Human hookworm</name>
    <dbReference type="NCBI Taxonomy" id="51031"/>
    <lineage>
        <taxon>Eukaryota</taxon>
        <taxon>Metazoa</taxon>
        <taxon>Ecdysozoa</taxon>
        <taxon>Nematoda</taxon>
        <taxon>Chromadorea</taxon>
        <taxon>Rhabditida</taxon>
        <taxon>Rhabditina</taxon>
        <taxon>Rhabditomorpha</taxon>
        <taxon>Strongyloidea</taxon>
        <taxon>Ancylostomatidae</taxon>
        <taxon>Bunostominae</taxon>
        <taxon>Necator</taxon>
    </lineage>
</organism>
<keyword evidence="8" id="KW-0687">Ribonucleoprotein</keyword>
<dbReference type="PANTHER" id="PTHR10553">
    <property type="entry name" value="SMALL NUCLEAR RIBONUCLEOPROTEIN"/>
    <property type="match status" value="1"/>
</dbReference>
<evidence type="ECO:0000313" key="11">
    <source>
        <dbReference type="Proteomes" id="UP000053676"/>
    </source>
</evidence>
<dbReference type="SMART" id="SM00651">
    <property type="entry name" value="Sm"/>
    <property type="match status" value="1"/>
</dbReference>
<dbReference type="Pfam" id="PF01423">
    <property type="entry name" value="LSM"/>
    <property type="match status" value="1"/>
</dbReference>
<dbReference type="Proteomes" id="UP000053676">
    <property type="component" value="Unassembled WGS sequence"/>
</dbReference>
<dbReference type="STRING" id="51031.W2TV07"/>
<dbReference type="GO" id="GO:0000398">
    <property type="term" value="P:mRNA splicing, via spliceosome"/>
    <property type="evidence" value="ECO:0007669"/>
    <property type="project" value="InterPro"/>
</dbReference>
<dbReference type="GO" id="GO:0071004">
    <property type="term" value="C:U2-type prespliceosome"/>
    <property type="evidence" value="ECO:0007669"/>
    <property type="project" value="TreeGrafter"/>
</dbReference>
<dbReference type="InterPro" id="IPR001163">
    <property type="entry name" value="Sm_dom_euk/arc"/>
</dbReference>
<dbReference type="InterPro" id="IPR010920">
    <property type="entry name" value="LSM_dom_sf"/>
</dbReference>
<dbReference type="CDD" id="cd01729">
    <property type="entry name" value="LSm7"/>
    <property type="match status" value="1"/>
</dbReference>
<gene>
    <name evidence="10" type="ORF">NECAME_16974</name>
</gene>
<keyword evidence="4" id="KW-0747">Spliceosome</keyword>
<evidence type="ECO:0000256" key="3">
    <source>
        <dbReference type="ARBA" id="ARBA00022664"/>
    </source>
</evidence>
<dbReference type="GO" id="GO:0005689">
    <property type="term" value="C:U12-type spliceosomal complex"/>
    <property type="evidence" value="ECO:0007669"/>
    <property type="project" value="TreeGrafter"/>
</dbReference>
<dbReference type="GO" id="GO:0005688">
    <property type="term" value="C:U6 snRNP"/>
    <property type="evidence" value="ECO:0007669"/>
    <property type="project" value="TreeGrafter"/>
</dbReference>
<keyword evidence="7" id="KW-0539">Nucleus</keyword>
<dbReference type="InterPro" id="IPR044641">
    <property type="entry name" value="Lsm7/SmG-like"/>
</dbReference>
<dbReference type="GO" id="GO:0097526">
    <property type="term" value="C:spliceosomal tri-snRNP complex"/>
    <property type="evidence" value="ECO:0007669"/>
    <property type="project" value="TreeGrafter"/>
</dbReference>
<dbReference type="PANTHER" id="PTHR10553:SF5">
    <property type="entry name" value="U6 SNRNA-ASSOCIATED SM-LIKE PROTEIN LSM7"/>
    <property type="match status" value="1"/>
</dbReference>
<comment type="subcellular location">
    <subcellularLocation>
        <location evidence="1">Nucleus</location>
    </subcellularLocation>
</comment>
<dbReference type="GO" id="GO:0000956">
    <property type="term" value="P:nuclear-transcribed mRNA catabolic process"/>
    <property type="evidence" value="ECO:0007669"/>
    <property type="project" value="InterPro"/>
</dbReference>
<dbReference type="SUPFAM" id="SSF50182">
    <property type="entry name" value="Sm-like ribonucleoproteins"/>
    <property type="match status" value="1"/>
</dbReference>
<dbReference type="GO" id="GO:0003723">
    <property type="term" value="F:RNA binding"/>
    <property type="evidence" value="ECO:0007669"/>
    <property type="project" value="UniProtKB-KW"/>
</dbReference>
<keyword evidence="5" id="KW-0694">RNA-binding</keyword>
<dbReference type="KEGG" id="nai:NECAME_16974"/>
<keyword evidence="3" id="KW-0507">mRNA processing</keyword>
<keyword evidence="11" id="KW-1185">Reference proteome</keyword>
<dbReference type="GO" id="GO:0071013">
    <property type="term" value="C:catalytic step 2 spliceosome"/>
    <property type="evidence" value="ECO:0007669"/>
    <property type="project" value="TreeGrafter"/>
</dbReference>
<evidence type="ECO:0000256" key="6">
    <source>
        <dbReference type="ARBA" id="ARBA00023187"/>
    </source>
</evidence>
<evidence type="ECO:0000256" key="8">
    <source>
        <dbReference type="ARBA" id="ARBA00023274"/>
    </source>
</evidence>
<evidence type="ECO:0000256" key="1">
    <source>
        <dbReference type="ARBA" id="ARBA00004123"/>
    </source>
</evidence>
<evidence type="ECO:0000256" key="7">
    <source>
        <dbReference type="ARBA" id="ARBA00023242"/>
    </source>
</evidence>
<dbReference type="GO" id="GO:1990726">
    <property type="term" value="C:Lsm1-7-Pat1 complex"/>
    <property type="evidence" value="ECO:0007669"/>
    <property type="project" value="TreeGrafter"/>
</dbReference>
<dbReference type="InterPro" id="IPR017132">
    <property type="entry name" value="Lsm7"/>
</dbReference>
<evidence type="ECO:0000256" key="5">
    <source>
        <dbReference type="ARBA" id="ARBA00022884"/>
    </source>
</evidence>
<name>W2TV07_NECAM</name>
<dbReference type="Gene3D" id="2.30.30.100">
    <property type="match status" value="1"/>
</dbReference>
<evidence type="ECO:0000313" key="10">
    <source>
        <dbReference type="EMBL" id="ETN84872.1"/>
    </source>
</evidence>
<accession>W2TV07</accession>
<proteinExistence type="inferred from homology"/>
<feature type="domain" description="Sm" evidence="9">
    <location>
        <begin position="21"/>
        <end position="90"/>
    </location>
</feature>
<dbReference type="OrthoDB" id="2146at2759"/>
<reference evidence="11" key="1">
    <citation type="journal article" date="2014" name="Nat. Genet.">
        <title>Genome of the human hookworm Necator americanus.</title>
        <authorList>
            <person name="Tang Y.T."/>
            <person name="Gao X."/>
            <person name="Rosa B.A."/>
            <person name="Abubucker S."/>
            <person name="Hallsworth-Pepin K."/>
            <person name="Martin J."/>
            <person name="Tyagi R."/>
            <person name="Heizer E."/>
            <person name="Zhang X."/>
            <person name="Bhonagiri-Palsikar V."/>
            <person name="Minx P."/>
            <person name="Warren W.C."/>
            <person name="Wang Q."/>
            <person name="Zhan B."/>
            <person name="Hotez P.J."/>
            <person name="Sternberg P.W."/>
            <person name="Dougall A."/>
            <person name="Gaze S.T."/>
            <person name="Mulvenna J."/>
            <person name="Sotillo J."/>
            <person name="Ranganathan S."/>
            <person name="Rabelo E.M."/>
            <person name="Wilson R.K."/>
            <person name="Felgner P.L."/>
            <person name="Bethony J."/>
            <person name="Hawdon J.M."/>
            <person name="Gasser R.B."/>
            <person name="Loukas A."/>
            <person name="Mitreva M."/>
        </authorList>
    </citation>
    <scope>NUCLEOTIDE SEQUENCE [LARGE SCALE GENOMIC DNA]</scope>
</reference>
<dbReference type="AlphaFoldDB" id="W2TV07"/>
<keyword evidence="6" id="KW-0508">mRNA splicing</keyword>
<evidence type="ECO:0000259" key="9">
    <source>
        <dbReference type="SMART" id="SM00651"/>
    </source>
</evidence>
<sequence>MSSIAHQIKDEGTRKKKESIVDLSRFIDKKIRVKFQGGREATGILKGYDALLNLVLDNCNEYLRDPENPGTVGDDTRLVVTNVSLKLMSPVPEVIFSKIRHHLSVVLLTSIVNSRVIKIGIVMA</sequence>
<comment type="similarity">
    <text evidence="2">Belongs to the snRNP Sm proteins family.</text>
</comment>